<proteinExistence type="predicted"/>
<evidence type="ECO:0000313" key="2">
    <source>
        <dbReference type="Proteomes" id="UP000480854"/>
    </source>
</evidence>
<dbReference type="Proteomes" id="UP000480854">
    <property type="component" value="Unassembled WGS sequence"/>
</dbReference>
<sequence>MVPATAAPPTSAQIFESLMEAAKDDGRRETLLRLKEACDALQRKKVEITGADVQRYIEGSYGREVGPKAQSIRNDCKKKGVPGYLGMWQYLEARKREQVFSKKPNAGASNAHLRAIDSVEDPNERALLRDLYDRALLAEKKVVRAQQLFARIVPGVDFAAWLKDGSTGREGSGTGSSLTIKSGWITALEQTLSSLTDVEKLSRCGLEYDGKRVRRKGGLPAVLLELGVVEHLAEMHQYLVTNARPDEIPPKQLVPFDGDEVDPT</sequence>
<keyword evidence="2" id="KW-1185">Reference proteome</keyword>
<name>A0A9W7NJB8_9PROT</name>
<dbReference type="EMBL" id="QOKW01000009">
    <property type="protein sequence ID" value="KAA0680337.1"/>
    <property type="molecule type" value="Genomic_DNA"/>
</dbReference>
<dbReference type="AlphaFoldDB" id="A0A9W7NJB8"/>
<evidence type="ECO:0000313" key="1">
    <source>
        <dbReference type="EMBL" id="KAA0680337.1"/>
    </source>
</evidence>
<comment type="caution">
    <text evidence="1">The sequence shown here is derived from an EMBL/GenBank/DDBJ whole genome shotgun (WGS) entry which is preliminary data.</text>
</comment>
<organism evidence="1 2">
    <name type="scientific">Roseomonas genomospecies 6</name>
    <dbReference type="NCBI Taxonomy" id="214106"/>
    <lineage>
        <taxon>Bacteria</taxon>
        <taxon>Pseudomonadati</taxon>
        <taxon>Pseudomonadota</taxon>
        <taxon>Alphaproteobacteria</taxon>
        <taxon>Acetobacterales</taxon>
        <taxon>Roseomonadaceae</taxon>
        <taxon>Roseomonas</taxon>
    </lineage>
</organism>
<gene>
    <name evidence="1" type="ORF">DS843_13570</name>
</gene>
<reference evidence="1 2" key="1">
    <citation type="submission" date="2018-07" db="EMBL/GenBank/DDBJ databases">
        <title>Genome sequence of Azospirillum sp. ATCC 49961.</title>
        <authorList>
            <person name="Sant'Anna F.H."/>
            <person name="Baldani J.I."/>
            <person name="Zilli J.E."/>
            <person name="Reis V.M."/>
            <person name="Hartmann A."/>
            <person name="Cruz L."/>
            <person name="de Souza E.M."/>
            <person name="de Oliveira Pedrosa F."/>
            <person name="Passaglia L.M.P."/>
        </authorList>
    </citation>
    <scope>NUCLEOTIDE SEQUENCE [LARGE SCALE GENOMIC DNA]</scope>
    <source>
        <strain evidence="1 2">ATCC 49961</strain>
    </source>
</reference>
<protein>
    <submittedName>
        <fullName evidence="1">Uncharacterized protein</fullName>
    </submittedName>
</protein>
<accession>A0A9W7NJB8</accession>